<evidence type="ECO:0000256" key="1">
    <source>
        <dbReference type="SAM" id="Phobius"/>
    </source>
</evidence>
<reference evidence="2" key="2">
    <citation type="journal article" date="2015" name="Fish Shellfish Immunol.">
        <title>Early steps in the European eel (Anguilla anguilla)-Vibrio vulnificus interaction in the gills: Role of the RtxA13 toxin.</title>
        <authorList>
            <person name="Callol A."/>
            <person name="Pajuelo D."/>
            <person name="Ebbesson L."/>
            <person name="Teles M."/>
            <person name="MacKenzie S."/>
            <person name="Amaro C."/>
        </authorList>
    </citation>
    <scope>NUCLEOTIDE SEQUENCE</scope>
</reference>
<dbReference type="AlphaFoldDB" id="A0A0E9SF00"/>
<keyword evidence="1" id="KW-0812">Transmembrane</keyword>
<proteinExistence type="predicted"/>
<reference evidence="2" key="1">
    <citation type="submission" date="2014-11" db="EMBL/GenBank/DDBJ databases">
        <authorList>
            <person name="Amaro Gonzalez C."/>
        </authorList>
    </citation>
    <scope>NUCLEOTIDE SEQUENCE</scope>
</reference>
<sequence>MWHIGPIYMIFPGTVTYMITFMTLLDADFQYSIIFKNYTATTALGKCFAENIYRE</sequence>
<name>A0A0E9SF00_ANGAN</name>
<evidence type="ECO:0000313" key="2">
    <source>
        <dbReference type="EMBL" id="JAH39098.1"/>
    </source>
</evidence>
<organism evidence="2">
    <name type="scientific">Anguilla anguilla</name>
    <name type="common">European freshwater eel</name>
    <name type="synonym">Muraena anguilla</name>
    <dbReference type="NCBI Taxonomy" id="7936"/>
    <lineage>
        <taxon>Eukaryota</taxon>
        <taxon>Metazoa</taxon>
        <taxon>Chordata</taxon>
        <taxon>Craniata</taxon>
        <taxon>Vertebrata</taxon>
        <taxon>Euteleostomi</taxon>
        <taxon>Actinopterygii</taxon>
        <taxon>Neopterygii</taxon>
        <taxon>Teleostei</taxon>
        <taxon>Anguilliformes</taxon>
        <taxon>Anguillidae</taxon>
        <taxon>Anguilla</taxon>
    </lineage>
</organism>
<keyword evidence="1" id="KW-1133">Transmembrane helix</keyword>
<dbReference type="EMBL" id="GBXM01069479">
    <property type="protein sequence ID" value="JAH39098.1"/>
    <property type="molecule type" value="Transcribed_RNA"/>
</dbReference>
<keyword evidence="1" id="KW-0472">Membrane</keyword>
<accession>A0A0E9SF00</accession>
<protein>
    <submittedName>
        <fullName evidence="2">Uncharacterized protein</fullName>
    </submittedName>
</protein>
<feature type="transmembrane region" description="Helical" evidence="1">
    <location>
        <begin position="6"/>
        <end position="25"/>
    </location>
</feature>